<evidence type="ECO:0000256" key="7">
    <source>
        <dbReference type="ARBA" id="ARBA00022908"/>
    </source>
</evidence>
<keyword evidence="1" id="KW-0548">Nucleotidyltransferase</keyword>
<keyword evidence="10" id="KW-0238">DNA-binding</keyword>
<accession>A0A420HPZ4</accession>
<dbReference type="GO" id="GO:0046872">
    <property type="term" value="F:metal ion binding"/>
    <property type="evidence" value="ECO:0007669"/>
    <property type="project" value="UniProtKB-KW"/>
</dbReference>
<dbReference type="PANTHER" id="PTHR42648:SF11">
    <property type="entry name" value="TRANSPOSON TY4-P GAG-POL POLYPROTEIN"/>
    <property type="match status" value="1"/>
</dbReference>
<keyword evidence="13" id="KW-1185">Reference proteome</keyword>
<dbReference type="GO" id="GO:0003887">
    <property type="term" value="F:DNA-directed DNA polymerase activity"/>
    <property type="evidence" value="ECO:0007669"/>
    <property type="project" value="UniProtKB-KW"/>
</dbReference>
<dbReference type="OrthoDB" id="5017987at2759"/>
<dbReference type="GO" id="GO:0003677">
    <property type="term" value="F:DNA binding"/>
    <property type="evidence" value="ECO:0007669"/>
    <property type="project" value="UniProtKB-KW"/>
</dbReference>
<keyword evidence="5" id="KW-0378">Hydrolase</keyword>
<dbReference type="InterPro" id="IPR036397">
    <property type="entry name" value="RNaseH_sf"/>
</dbReference>
<evidence type="ECO:0000256" key="9">
    <source>
        <dbReference type="ARBA" id="ARBA00022932"/>
    </source>
</evidence>
<evidence type="ECO:0008006" key="14">
    <source>
        <dbReference type="Google" id="ProtNLM"/>
    </source>
</evidence>
<protein>
    <recommendedName>
        <fullName evidence="14">Integrase catalytic domain-containing protein</fullName>
    </recommendedName>
</protein>
<reference evidence="12 13" key="1">
    <citation type="journal article" date="2018" name="BMC Genomics">
        <title>Comparative genome analyses reveal sequence features reflecting distinct modes of host-adaptation between dicot and monocot powdery mildew.</title>
        <authorList>
            <person name="Wu Y."/>
            <person name="Ma X."/>
            <person name="Pan Z."/>
            <person name="Kale S.D."/>
            <person name="Song Y."/>
            <person name="King H."/>
            <person name="Zhang Q."/>
            <person name="Presley C."/>
            <person name="Deng X."/>
            <person name="Wei C.I."/>
            <person name="Xiao S."/>
        </authorList>
    </citation>
    <scope>NUCLEOTIDE SEQUENCE [LARGE SCALE GENOMIC DNA]</scope>
    <source>
        <strain evidence="12">UMSG2</strain>
    </source>
</reference>
<dbReference type="InterPro" id="IPR039537">
    <property type="entry name" value="Retrotran_Ty1/copia-like"/>
</dbReference>
<proteinExistence type="predicted"/>
<organism evidence="12 13">
    <name type="scientific">Erysiphe neolycopersici</name>
    <dbReference type="NCBI Taxonomy" id="212602"/>
    <lineage>
        <taxon>Eukaryota</taxon>
        <taxon>Fungi</taxon>
        <taxon>Dikarya</taxon>
        <taxon>Ascomycota</taxon>
        <taxon>Pezizomycotina</taxon>
        <taxon>Leotiomycetes</taxon>
        <taxon>Erysiphales</taxon>
        <taxon>Erysiphaceae</taxon>
        <taxon>Erysiphe</taxon>
    </lineage>
</organism>
<evidence type="ECO:0000256" key="8">
    <source>
        <dbReference type="ARBA" id="ARBA00022918"/>
    </source>
</evidence>
<keyword evidence="9" id="KW-0239">DNA-directed DNA polymerase</keyword>
<keyword evidence="6" id="KW-0460">Magnesium</keyword>
<dbReference type="GO" id="GO:0006310">
    <property type="term" value="P:DNA recombination"/>
    <property type="evidence" value="ECO:0007669"/>
    <property type="project" value="UniProtKB-KW"/>
</dbReference>
<evidence type="ECO:0000256" key="1">
    <source>
        <dbReference type="ARBA" id="ARBA00022695"/>
    </source>
</evidence>
<sequence>MDQEAGLNSEFDTYCLQFGIWQEKTSTNTKEPNGAAERSGGWIITVVRRIRLQSGLPSNLWPYFVLAAVRIINRIPNKGLENMTLYELVTKFRPDLAGYRIPGSKTYVTQKNIPSLQKQAARSDIGYYISNSARNISIVWIPYNNRVIASQDVRGQEYNNVTS</sequence>
<name>A0A420HPZ4_9PEZI</name>
<evidence type="ECO:0000313" key="13">
    <source>
        <dbReference type="Proteomes" id="UP000286134"/>
    </source>
</evidence>
<dbReference type="GO" id="GO:0003964">
    <property type="term" value="F:RNA-directed DNA polymerase activity"/>
    <property type="evidence" value="ECO:0007669"/>
    <property type="project" value="UniProtKB-KW"/>
</dbReference>
<dbReference type="SUPFAM" id="SSF53098">
    <property type="entry name" value="Ribonuclease H-like"/>
    <property type="match status" value="1"/>
</dbReference>
<evidence type="ECO:0000256" key="10">
    <source>
        <dbReference type="ARBA" id="ARBA00023125"/>
    </source>
</evidence>
<dbReference type="Proteomes" id="UP000286134">
    <property type="component" value="Unassembled WGS sequence"/>
</dbReference>
<keyword evidence="7" id="KW-0229">DNA integration</keyword>
<comment type="caution">
    <text evidence="12">The sequence shown here is derived from an EMBL/GenBank/DDBJ whole genome shotgun (WGS) entry which is preliminary data.</text>
</comment>
<gene>
    <name evidence="12" type="ORF">OnM2_059079</name>
</gene>
<dbReference type="GO" id="GO:0015074">
    <property type="term" value="P:DNA integration"/>
    <property type="evidence" value="ECO:0007669"/>
    <property type="project" value="UniProtKB-KW"/>
</dbReference>
<dbReference type="EMBL" id="MCFK01005986">
    <property type="protein sequence ID" value="RKF59482.1"/>
    <property type="molecule type" value="Genomic_DNA"/>
</dbReference>
<keyword evidence="2" id="KW-0540">Nuclease</keyword>
<evidence type="ECO:0000256" key="4">
    <source>
        <dbReference type="ARBA" id="ARBA00022759"/>
    </source>
</evidence>
<dbReference type="Gene3D" id="3.30.420.10">
    <property type="entry name" value="Ribonuclease H-like superfamily/Ribonuclease H"/>
    <property type="match status" value="1"/>
</dbReference>
<keyword evidence="4" id="KW-0255">Endonuclease</keyword>
<keyword evidence="9" id="KW-0808">Transferase</keyword>
<keyword evidence="11" id="KW-0233">DNA recombination</keyword>
<evidence type="ECO:0000256" key="5">
    <source>
        <dbReference type="ARBA" id="ARBA00022801"/>
    </source>
</evidence>
<dbReference type="GO" id="GO:0004519">
    <property type="term" value="F:endonuclease activity"/>
    <property type="evidence" value="ECO:0007669"/>
    <property type="project" value="UniProtKB-KW"/>
</dbReference>
<dbReference type="STRING" id="212602.A0A420HPZ4"/>
<evidence type="ECO:0000313" key="12">
    <source>
        <dbReference type="EMBL" id="RKF59482.1"/>
    </source>
</evidence>
<keyword evidence="3" id="KW-0479">Metal-binding</keyword>
<evidence type="ECO:0000256" key="11">
    <source>
        <dbReference type="ARBA" id="ARBA00023172"/>
    </source>
</evidence>
<dbReference type="PANTHER" id="PTHR42648">
    <property type="entry name" value="TRANSPOSASE, PUTATIVE-RELATED"/>
    <property type="match status" value="1"/>
</dbReference>
<evidence type="ECO:0000256" key="6">
    <source>
        <dbReference type="ARBA" id="ARBA00022842"/>
    </source>
</evidence>
<dbReference type="GO" id="GO:0016787">
    <property type="term" value="F:hydrolase activity"/>
    <property type="evidence" value="ECO:0007669"/>
    <property type="project" value="UniProtKB-KW"/>
</dbReference>
<evidence type="ECO:0000256" key="3">
    <source>
        <dbReference type="ARBA" id="ARBA00022723"/>
    </source>
</evidence>
<dbReference type="AlphaFoldDB" id="A0A420HPZ4"/>
<keyword evidence="8" id="KW-0695">RNA-directed DNA polymerase</keyword>
<evidence type="ECO:0000256" key="2">
    <source>
        <dbReference type="ARBA" id="ARBA00022722"/>
    </source>
</evidence>
<dbReference type="InterPro" id="IPR012337">
    <property type="entry name" value="RNaseH-like_sf"/>
</dbReference>